<dbReference type="EMBL" id="MU151692">
    <property type="protein sequence ID" value="KAF9442157.1"/>
    <property type="molecule type" value="Genomic_DNA"/>
</dbReference>
<dbReference type="AlphaFoldDB" id="A0A9P5X0S3"/>
<dbReference type="Pfam" id="PF12937">
    <property type="entry name" value="F-box-like"/>
    <property type="match status" value="1"/>
</dbReference>
<dbReference type="InterPro" id="IPR001810">
    <property type="entry name" value="F-box_dom"/>
</dbReference>
<accession>A0A9P5X0S3</accession>
<protein>
    <recommendedName>
        <fullName evidence="1">F-box domain-containing protein</fullName>
    </recommendedName>
</protein>
<evidence type="ECO:0000313" key="2">
    <source>
        <dbReference type="EMBL" id="KAF9442157.1"/>
    </source>
</evidence>
<proteinExistence type="predicted"/>
<organism evidence="2 3">
    <name type="scientific">Macrolepiota fuliginosa MF-IS2</name>
    <dbReference type="NCBI Taxonomy" id="1400762"/>
    <lineage>
        <taxon>Eukaryota</taxon>
        <taxon>Fungi</taxon>
        <taxon>Dikarya</taxon>
        <taxon>Basidiomycota</taxon>
        <taxon>Agaricomycotina</taxon>
        <taxon>Agaricomycetes</taxon>
        <taxon>Agaricomycetidae</taxon>
        <taxon>Agaricales</taxon>
        <taxon>Agaricineae</taxon>
        <taxon>Agaricaceae</taxon>
        <taxon>Macrolepiota</taxon>
    </lineage>
</organism>
<feature type="domain" description="F-box" evidence="1">
    <location>
        <begin position="34"/>
        <end position="84"/>
    </location>
</feature>
<evidence type="ECO:0000313" key="3">
    <source>
        <dbReference type="Proteomes" id="UP000807342"/>
    </source>
</evidence>
<dbReference type="InterPro" id="IPR036047">
    <property type="entry name" value="F-box-like_dom_sf"/>
</dbReference>
<evidence type="ECO:0000259" key="1">
    <source>
        <dbReference type="PROSITE" id="PS50181"/>
    </source>
</evidence>
<gene>
    <name evidence="2" type="ORF">P691DRAFT_640257</name>
</gene>
<dbReference type="Proteomes" id="UP000807342">
    <property type="component" value="Unassembled WGS sequence"/>
</dbReference>
<comment type="caution">
    <text evidence="2">The sequence shown here is derived from an EMBL/GenBank/DDBJ whole genome shotgun (WGS) entry which is preliminary data.</text>
</comment>
<dbReference type="Gene3D" id="1.20.1280.50">
    <property type="match status" value="1"/>
</dbReference>
<dbReference type="SUPFAM" id="SSF81383">
    <property type="entry name" value="F-box domain"/>
    <property type="match status" value="1"/>
</dbReference>
<feature type="non-terminal residue" evidence="2">
    <location>
        <position position="84"/>
    </location>
</feature>
<reference evidence="2" key="1">
    <citation type="submission" date="2020-11" db="EMBL/GenBank/DDBJ databases">
        <authorList>
            <consortium name="DOE Joint Genome Institute"/>
            <person name="Ahrendt S."/>
            <person name="Riley R."/>
            <person name="Andreopoulos W."/>
            <person name="Labutti K."/>
            <person name="Pangilinan J."/>
            <person name="Ruiz-Duenas F.J."/>
            <person name="Barrasa J.M."/>
            <person name="Sanchez-Garcia M."/>
            <person name="Camarero S."/>
            <person name="Miyauchi S."/>
            <person name="Serrano A."/>
            <person name="Linde D."/>
            <person name="Babiker R."/>
            <person name="Drula E."/>
            <person name="Ayuso-Fernandez I."/>
            <person name="Pacheco R."/>
            <person name="Padilla G."/>
            <person name="Ferreira P."/>
            <person name="Barriuso J."/>
            <person name="Kellner H."/>
            <person name="Castanera R."/>
            <person name="Alfaro M."/>
            <person name="Ramirez L."/>
            <person name="Pisabarro A.G."/>
            <person name="Kuo A."/>
            <person name="Tritt A."/>
            <person name="Lipzen A."/>
            <person name="He G."/>
            <person name="Yan M."/>
            <person name="Ng V."/>
            <person name="Cullen D."/>
            <person name="Martin F."/>
            <person name="Rosso M.-N."/>
            <person name="Henrissat B."/>
            <person name="Hibbett D."/>
            <person name="Martinez A.T."/>
            <person name="Grigoriev I.V."/>
        </authorList>
    </citation>
    <scope>NUCLEOTIDE SEQUENCE</scope>
    <source>
        <strain evidence="2">MF-IS2</strain>
    </source>
</reference>
<dbReference type="OrthoDB" id="3058771at2759"/>
<feature type="non-terminal residue" evidence="2">
    <location>
        <position position="1"/>
    </location>
</feature>
<dbReference type="PROSITE" id="PS50181">
    <property type="entry name" value="FBOX"/>
    <property type="match status" value="1"/>
</dbReference>
<sequence length="84" mass="10180">DYLQEIDKIEGETQATYHHRLACQDFIDKHRSLLHWTRRLPSELLLDIFSWCTDENTLVPFNISHVCRRWRYLALGAPELWRKI</sequence>
<name>A0A9P5X0S3_9AGAR</name>
<keyword evidence="3" id="KW-1185">Reference proteome</keyword>